<gene>
    <name evidence="2" type="ORF">HIM_11860</name>
</gene>
<dbReference type="AlphaFoldDB" id="A0A0F7ZF95"/>
<dbReference type="EMBL" id="KQ030820">
    <property type="protein sequence ID" value="KJZ68751.1"/>
    <property type="molecule type" value="Genomic_DNA"/>
</dbReference>
<keyword evidence="1" id="KW-0732">Signal</keyword>
<dbReference type="OrthoDB" id="4863351at2759"/>
<evidence type="ECO:0000256" key="1">
    <source>
        <dbReference type="SAM" id="SignalP"/>
    </source>
</evidence>
<sequence>MIPKPALVSLFFAIGAYGAPLDSGLNFEPVIRETLEAQHVIKQMTSLVQHNLDPPPRVDRKRQAWTGRKDIEDDDSGCFYQRQQLIAAADGIDIGIIAHEDFHIISGSSATPIDITTSEASVDTTSSGWRIEGTETMGGEASASFGFGGFGASLSLSYSHSQTRDKSDEASKQLELRRDVSITRECPRNTACSVQTWTYVVKLTGTCPVVPIGDPVCWEKWTKDGNDPNNFRFADPFSPFKPLNLLKEKKVLSGNLSLPSINEQDDAWTGFGRDFYTMSKKDGSPAGKVLPSKFVDGVWWASEDEYKIEYKDNKACDMSFPLLKSGQGPDGKLQLRRTQVMIEKPIQRRDLVSRADDGEPKENGIKVTILSNDIDD</sequence>
<keyword evidence="3" id="KW-1185">Reference proteome</keyword>
<feature type="signal peptide" evidence="1">
    <location>
        <begin position="1"/>
        <end position="18"/>
    </location>
</feature>
<accession>A0A0F7ZF95</accession>
<evidence type="ECO:0000313" key="2">
    <source>
        <dbReference type="EMBL" id="KJZ68751.1"/>
    </source>
</evidence>
<feature type="chain" id="PRO_5002525676" evidence="1">
    <location>
        <begin position="19"/>
        <end position="376"/>
    </location>
</feature>
<reference evidence="2 3" key="1">
    <citation type="journal article" date="2014" name="Genome Biol. Evol.">
        <title>Comparative genomics and transcriptomics analyses reveal divergent lifestyle features of nematode endoparasitic fungus Hirsutella minnesotensis.</title>
        <authorList>
            <person name="Lai Y."/>
            <person name="Liu K."/>
            <person name="Zhang X."/>
            <person name="Zhang X."/>
            <person name="Li K."/>
            <person name="Wang N."/>
            <person name="Shu C."/>
            <person name="Wu Y."/>
            <person name="Wang C."/>
            <person name="Bushley K.E."/>
            <person name="Xiang M."/>
            <person name="Liu X."/>
        </authorList>
    </citation>
    <scope>NUCLEOTIDE SEQUENCE [LARGE SCALE GENOMIC DNA]</scope>
    <source>
        <strain evidence="2 3">3608</strain>
    </source>
</reference>
<evidence type="ECO:0000313" key="3">
    <source>
        <dbReference type="Proteomes" id="UP000054481"/>
    </source>
</evidence>
<protein>
    <submittedName>
        <fullName evidence="2">Uncharacterized protein</fullName>
    </submittedName>
</protein>
<proteinExistence type="predicted"/>
<dbReference type="Proteomes" id="UP000054481">
    <property type="component" value="Unassembled WGS sequence"/>
</dbReference>
<name>A0A0F7ZF95_9HYPO</name>
<organism evidence="2 3">
    <name type="scientific">Hirsutella minnesotensis 3608</name>
    <dbReference type="NCBI Taxonomy" id="1043627"/>
    <lineage>
        <taxon>Eukaryota</taxon>
        <taxon>Fungi</taxon>
        <taxon>Dikarya</taxon>
        <taxon>Ascomycota</taxon>
        <taxon>Pezizomycotina</taxon>
        <taxon>Sordariomycetes</taxon>
        <taxon>Hypocreomycetidae</taxon>
        <taxon>Hypocreales</taxon>
        <taxon>Ophiocordycipitaceae</taxon>
        <taxon>Hirsutella</taxon>
    </lineage>
</organism>